<dbReference type="Pfam" id="PF02423">
    <property type="entry name" value="OCD_Mu_crystall"/>
    <property type="match status" value="1"/>
</dbReference>
<dbReference type="SUPFAM" id="SSF51735">
    <property type="entry name" value="NAD(P)-binding Rossmann-fold domains"/>
    <property type="match status" value="1"/>
</dbReference>
<accession>A0A1M6ZF20</accession>
<dbReference type="OrthoDB" id="8111030at2"/>
<dbReference type="PANTHER" id="PTHR13812">
    <property type="entry name" value="KETIMINE REDUCTASE MU-CRYSTALLIN"/>
    <property type="match status" value="1"/>
</dbReference>
<dbReference type="AlphaFoldDB" id="A0A1M6ZF20"/>
<keyword evidence="3" id="KW-1185">Reference proteome</keyword>
<dbReference type="GO" id="GO:0005737">
    <property type="term" value="C:cytoplasm"/>
    <property type="evidence" value="ECO:0007669"/>
    <property type="project" value="TreeGrafter"/>
</dbReference>
<evidence type="ECO:0000313" key="3">
    <source>
        <dbReference type="Proteomes" id="UP000186002"/>
    </source>
</evidence>
<reference evidence="2 3" key="1">
    <citation type="submission" date="2016-11" db="EMBL/GenBank/DDBJ databases">
        <authorList>
            <person name="Jaros S."/>
            <person name="Januszkiewicz K."/>
            <person name="Wedrychowicz H."/>
        </authorList>
    </citation>
    <scope>NUCLEOTIDE SEQUENCE [LARGE SCALE GENOMIC DNA]</scope>
    <source>
        <strain evidence="2 3">DSM 22153</strain>
    </source>
</reference>
<organism evidence="2 3">
    <name type="scientific">Roseibium suaedae</name>
    <dbReference type="NCBI Taxonomy" id="735517"/>
    <lineage>
        <taxon>Bacteria</taxon>
        <taxon>Pseudomonadati</taxon>
        <taxon>Pseudomonadota</taxon>
        <taxon>Alphaproteobacteria</taxon>
        <taxon>Hyphomicrobiales</taxon>
        <taxon>Stappiaceae</taxon>
        <taxon>Roseibium</taxon>
    </lineage>
</organism>
<dbReference type="RefSeq" id="WP_073007692.1">
    <property type="nucleotide sequence ID" value="NZ_FRBW01000001.1"/>
</dbReference>
<dbReference type="EMBL" id="FRBW01000001">
    <property type="protein sequence ID" value="SHL29092.1"/>
    <property type="molecule type" value="Genomic_DNA"/>
</dbReference>
<dbReference type="Gene3D" id="3.30.1780.10">
    <property type="entry name" value="ornithine cyclodeaminase, domain 1"/>
    <property type="match status" value="1"/>
</dbReference>
<protein>
    <submittedName>
        <fullName evidence="2">Ornithine cyclodeaminase</fullName>
    </submittedName>
</protein>
<dbReference type="Gene3D" id="3.40.50.720">
    <property type="entry name" value="NAD(P)-binding Rossmann-like Domain"/>
    <property type="match status" value="1"/>
</dbReference>
<dbReference type="Proteomes" id="UP000186002">
    <property type="component" value="Unassembled WGS sequence"/>
</dbReference>
<proteinExistence type="inferred from homology"/>
<evidence type="ECO:0000313" key="2">
    <source>
        <dbReference type="EMBL" id="SHL29092.1"/>
    </source>
</evidence>
<name>A0A1M6ZF20_9HYPH</name>
<gene>
    <name evidence="2" type="ORF">SAMN05444272_0220</name>
</gene>
<sequence length="296" mass="31103">MRVLSSSEIDAIVNHRELVETLRRAYRSQTVVPSPVNLPIERPETDGAALIISPAWTNFKAQGHSKRGYIGCTISAALDGGTPSGAYLLLSGVNGLPIAILDGARLAAWRHTAVHALACQYLAREDCERLLILGSSPLLPLLVRALATVRDIRSVLVAGAEDETLAQLAAMPGTGKITFGSTEDLQGAIDGADMICCAEGGLALMAGANLPDGIHVSVLNPAEAPPEALFTDIRLFTADRQDRAAKGIADLAADLGELTQGQKAGRRFYGQKTLFAGGDITGLTDLATAGHIFLRS</sequence>
<dbReference type="InterPro" id="IPR003462">
    <property type="entry name" value="ODC_Mu_crystall"/>
</dbReference>
<dbReference type="InterPro" id="IPR023401">
    <property type="entry name" value="ODC_N"/>
</dbReference>
<dbReference type="InterPro" id="IPR036291">
    <property type="entry name" value="NAD(P)-bd_dom_sf"/>
</dbReference>
<comment type="similarity">
    <text evidence="1">Belongs to the ornithine cyclodeaminase/mu-crystallin family.</text>
</comment>
<dbReference type="PANTHER" id="PTHR13812:SF19">
    <property type="entry name" value="KETIMINE REDUCTASE MU-CRYSTALLIN"/>
    <property type="match status" value="1"/>
</dbReference>
<dbReference type="STRING" id="735517.SAMN05444272_0220"/>
<evidence type="ECO:0000256" key="1">
    <source>
        <dbReference type="ARBA" id="ARBA00008903"/>
    </source>
</evidence>